<dbReference type="EMBL" id="JN638751">
    <property type="protein sequence ID" value="AEO93772.1"/>
    <property type="molecule type" value="Genomic_DNA"/>
</dbReference>
<dbReference type="CDD" id="cd06661">
    <property type="entry name" value="GGCT_like"/>
    <property type="match status" value="1"/>
</dbReference>
<dbReference type="Gene3D" id="3.10.490.10">
    <property type="entry name" value="Gamma-glutamyl cyclotransferase-like"/>
    <property type="match status" value="1"/>
</dbReference>
<reference evidence="3 4" key="1">
    <citation type="submission" date="2011-09" db="EMBL/GenBank/DDBJ databases">
        <authorList>
            <person name="Pope W.H."/>
            <person name="Pedulla M.L."/>
            <person name="Ford M.E."/>
            <person name="Peebles C.L."/>
            <person name="Hatfull G.H."/>
            <person name="Hendrix R.W."/>
        </authorList>
    </citation>
    <scope>NUCLEOTIDE SEQUENCE [LARGE SCALE GENOMIC DNA]</scope>
    <source>
        <strain evidence="3">G</strain>
    </source>
</reference>
<proteinExistence type="predicted"/>
<feature type="domain" description="Gamma-glutamylcyclotransferase AIG2-like" evidence="2">
    <location>
        <begin position="6"/>
        <end position="117"/>
    </location>
</feature>
<accession>G3MAQ5</accession>
<organism evidence="3 4">
    <name type="scientific">Bacillus phage G</name>
    <dbReference type="NCBI Taxonomy" id="2884420"/>
    <lineage>
        <taxon>Viruses</taxon>
        <taxon>Duplodnaviria</taxon>
        <taxon>Heunggongvirae</taxon>
        <taxon>Uroviricota</taxon>
        <taxon>Caudoviricetes</taxon>
        <taxon>Donellivirus</taxon>
        <taxon>Donellivirus gee</taxon>
    </lineage>
</organism>
<dbReference type="PANTHER" id="PTHR12935">
    <property type="entry name" value="GAMMA-GLUTAMYLCYCLOTRANSFERASE"/>
    <property type="match status" value="1"/>
</dbReference>
<keyword evidence="4" id="KW-1185">Reference proteome</keyword>
<name>G3MAQ5_9CAUD</name>
<dbReference type="KEGG" id="vg:18563728"/>
<dbReference type="InterPro" id="IPR017939">
    <property type="entry name" value="G-Glutamylcylcotransferase"/>
</dbReference>
<dbReference type="GO" id="GO:0003839">
    <property type="term" value="F:gamma-glutamylcyclotransferase activity"/>
    <property type="evidence" value="ECO:0007669"/>
    <property type="project" value="InterPro"/>
</dbReference>
<dbReference type="GeneID" id="18563728"/>
<protein>
    <submittedName>
        <fullName evidence="3">Gp514</fullName>
    </submittedName>
</protein>
<evidence type="ECO:0000256" key="1">
    <source>
        <dbReference type="ARBA" id="ARBA00023239"/>
    </source>
</evidence>
<dbReference type="SUPFAM" id="SSF110857">
    <property type="entry name" value="Gamma-glutamyl cyclotransferase-like"/>
    <property type="match status" value="1"/>
</dbReference>
<evidence type="ECO:0000313" key="3">
    <source>
        <dbReference type="EMBL" id="AEO93772.1"/>
    </source>
</evidence>
<dbReference type="RefSeq" id="YP_009015817.1">
    <property type="nucleotide sequence ID" value="NC_023719.1"/>
</dbReference>
<evidence type="ECO:0000313" key="4">
    <source>
        <dbReference type="Proteomes" id="UP000009273"/>
    </source>
</evidence>
<gene>
    <name evidence="3" type="primary">514</name>
    <name evidence="3" type="ORF">G_514</name>
</gene>
<dbReference type="InterPro" id="IPR009288">
    <property type="entry name" value="AIG2-like_dom"/>
</dbReference>
<dbReference type="Proteomes" id="UP000009273">
    <property type="component" value="Segment"/>
</dbReference>
<dbReference type="PANTHER" id="PTHR12935:SF0">
    <property type="entry name" value="GAMMA-GLUTAMYLCYCLOTRANSFERASE"/>
    <property type="match status" value="1"/>
</dbReference>
<sequence length="148" mass="16949">MSNKLYFAYGSNLLLAQMRDRCKTSKPISPAVLKGYKLTFKANKRGLGVADIIEDDSSEVFGAVYEVTEEDLKNLDKYEGHPNIYHREEVTVIVSGEEKLATTYVMDSEFKCKEPEEDYLHKMLNGYHNWNLPINVVYEAVKSCKRGQ</sequence>
<evidence type="ECO:0000259" key="2">
    <source>
        <dbReference type="Pfam" id="PF06094"/>
    </source>
</evidence>
<keyword evidence="1" id="KW-0456">Lyase</keyword>
<dbReference type="Pfam" id="PF06094">
    <property type="entry name" value="GGACT"/>
    <property type="match status" value="1"/>
</dbReference>
<dbReference type="InterPro" id="IPR036568">
    <property type="entry name" value="GGCT-like_sf"/>
</dbReference>
<dbReference type="InterPro" id="IPR013024">
    <property type="entry name" value="GGCT-like"/>
</dbReference>